<evidence type="ECO:0000313" key="2">
    <source>
        <dbReference type="EMBL" id="SEO92420.1"/>
    </source>
</evidence>
<dbReference type="Proteomes" id="UP000199657">
    <property type="component" value="Unassembled WGS sequence"/>
</dbReference>
<proteinExistence type="predicted"/>
<dbReference type="EMBL" id="FOEG01000004">
    <property type="protein sequence ID" value="SEO92420.1"/>
    <property type="molecule type" value="Genomic_DNA"/>
</dbReference>
<dbReference type="RefSeq" id="WP_171909909.1">
    <property type="nucleotide sequence ID" value="NZ_FOEG01000004.1"/>
</dbReference>
<evidence type="ECO:0000256" key="1">
    <source>
        <dbReference type="SAM" id="MobiDB-lite"/>
    </source>
</evidence>
<dbReference type="AlphaFoldDB" id="A0A1H8TMY5"/>
<evidence type="ECO:0000313" key="3">
    <source>
        <dbReference type="Proteomes" id="UP000199657"/>
    </source>
</evidence>
<accession>A0A1H8TMY5</accession>
<dbReference type="STRING" id="406100.SAMN04488052_104337"/>
<organism evidence="2 3">
    <name type="scientific">Aquisalimonas asiatica</name>
    <dbReference type="NCBI Taxonomy" id="406100"/>
    <lineage>
        <taxon>Bacteria</taxon>
        <taxon>Pseudomonadati</taxon>
        <taxon>Pseudomonadota</taxon>
        <taxon>Gammaproteobacteria</taxon>
        <taxon>Chromatiales</taxon>
        <taxon>Ectothiorhodospiraceae</taxon>
        <taxon>Aquisalimonas</taxon>
    </lineage>
</organism>
<gene>
    <name evidence="2" type="ORF">SAMN04488052_104337</name>
</gene>
<sequence length="46" mass="5141">MSIKTKKIYEQMNGKPARTGGKRKQGQMPDPEPIYARLNTPGGTQH</sequence>
<protein>
    <submittedName>
        <fullName evidence="2">Uncharacterized protein</fullName>
    </submittedName>
</protein>
<keyword evidence="3" id="KW-1185">Reference proteome</keyword>
<name>A0A1H8TMY5_9GAMM</name>
<reference evidence="2 3" key="1">
    <citation type="submission" date="2016-10" db="EMBL/GenBank/DDBJ databases">
        <authorList>
            <person name="de Groot N.N."/>
        </authorList>
    </citation>
    <scope>NUCLEOTIDE SEQUENCE [LARGE SCALE GENOMIC DNA]</scope>
    <source>
        <strain evidence="2 3">CGMCC 1.6291</strain>
    </source>
</reference>
<feature type="region of interest" description="Disordered" evidence="1">
    <location>
        <begin position="1"/>
        <end position="46"/>
    </location>
</feature>